<protein>
    <recommendedName>
        <fullName evidence="5">Transmembrane protein</fullName>
    </recommendedName>
</protein>
<dbReference type="AlphaFoldDB" id="A0A5K7XJ86"/>
<dbReference type="Proteomes" id="UP000326837">
    <property type="component" value="Chromosome"/>
</dbReference>
<dbReference type="KEGG" id="lpav:PLANPX_3895"/>
<keyword evidence="2" id="KW-1133">Transmembrane helix</keyword>
<keyword evidence="2" id="KW-0812">Transmembrane</keyword>
<evidence type="ECO:0000313" key="4">
    <source>
        <dbReference type="Proteomes" id="UP000326837"/>
    </source>
</evidence>
<feature type="region of interest" description="Disordered" evidence="1">
    <location>
        <begin position="1"/>
        <end position="20"/>
    </location>
</feature>
<accession>A0A5K7XJ86</accession>
<proteinExistence type="predicted"/>
<dbReference type="EMBL" id="AP021861">
    <property type="protein sequence ID" value="BBO34283.1"/>
    <property type="molecule type" value="Genomic_DNA"/>
</dbReference>
<organism evidence="3 4">
    <name type="scientific">Lacipirellula parvula</name>
    <dbReference type="NCBI Taxonomy" id="2650471"/>
    <lineage>
        <taxon>Bacteria</taxon>
        <taxon>Pseudomonadati</taxon>
        <taxon>Planctomycetota</taxon>
        <taxon>Planctomycetia</taxon>
        <taxon>Pirellulales</taxon>
        <taxon>Lacipirellulaceae</taxon>
        <taxon>Lacipirellula</taxon>
    </lineage>
</organism>
<name>A0A5K7XJ86_9BACT</name>
<evidence type="ECO:0000256" key="1">
    <source>
        <dbReference type="SAM" id="MobiDB-lite"/>
    </source>
</evidence>
<keyword evidence="4" id="KW-1185">Reference proteome</keyword>
<evidence type="ECO:0000256" key="2">
    <source>
        <dbReference type="SAM" id="Phobius"/>
    </source>
</evidence>
<evidence type="ECO:0000313" key="3">
    <source>
        <dbReference type="EMBL" id="BBO34283.1"/>
    </source>
</evidence>
<gene>
    <name evidence="3" type="ORF">PLANPX_3895</name>
</gene>
<feature type="transmembrane region" description="Helical" evidence="2">
    <location>
        <begin position="30"/>
        <end position="49"/>
    </location>
</feature>
<sequence>MTDNSIEPHAEPDVVESNGMKNETVDWRETLPAAEFCCWVVVLLAPLLRWINGAAVTDDQFLIHVAIVTVAVAGALVLRIWNWKQPRNL</sequence>
<reference evidence="4" key="1">
    <citation type="submission" date="2019-10" db="EMBL/GenBank/DDBJ databases">
        <title>Lacipirellula parvula gen. nov., sp. nov., representing a lineage of planctomycetes widespread in freshwater anoxic habitats, and description of the family Lacipirellulaceae.</title>
        <authorList>
            <person name="Dedysh S.N."/>
            <person name="Kulichevskaya I.S."/>
            <person name="Beletsky A.V."/>
            <person name="Rakitin A.L."/>
            <person name="Mardanov A.V."/>
            <person name="Ivanova A.A."/>
            <person name="Saltykova V.X."/>
            <person name="Rijpstra W.I.C."/>
            <person name="Sinninghe Damste J.S."/>
            <person name="Ravin N.V."/>
        </authorList>
    </citation>
    <scope>NUCLEOTIDE SEQUENCE [LARGE SCALE GENOMIC DNA]</scope>
    <source>
        <strain evidence="4">PX69</strain>
    </source>
</reference>
<feature type="transmembrane region" description="Helical" evidence="2">
    <location>
        <begin position="61"/>
        <end position="81"/>
    </location>
</feature>
<keyword evidence="2" id="KW-0472">Membrane</keyword>
<feature type="compositionally biased region" description="Basic and acidic residues" evidence="1">
    <location>
        <begin position="1"/>
        <end position="12"/>
    </location>
</feature>
<evidence type="ECO:0008006" key="5">
    <source>
        <dbReference type="Google" id="ProtNLM"/>
    </source>
</evidence>